<name>A0A6C0CB84_9ZZZZ</name>
<accession>A0A6C0CB84</accession>
<organism evidence="1">
    <name type="scientific">viral metagenome</name>
    <dbReference type="NCBI Taxonomy" id="1070528"/>
    <lineage>
        <taxon>unclassified sequences</taxon>
        <taxon>metagenomes</taxon>
        <taxon>organismal metagenomes</taxon>
    </lineage>
</organism>
<proteinExistence type="predicted"/>
<dbReference type="AlphaFoldDB" id="A0A6C0CB84"/>
<evidence type="ECO:0000313" key="1">
    <source>
        <dbReference type="EMBL" id="QHT01607.1"/>
    </source>
</evidence>
<reference evidence="1" key="1">
    <citation type="journal article" date="2020" name="Nature">
        <title>Giant virus diversity and host interactions through global metagenomics.</title>
        <authorList>
            <person name="Schulz F."/>
            <person name="Roux S."/>
            <person name="Paez-Espino D."/>
            <person name="Jungbluth S."/>
            <person name="Walsh D.A."/>
            <person name="Denef V.J."/>
            <person name="McMahon K.D."/>
            <person name="Konstantinidis K.T."/>
            <person name="Eloe-Fadrosh E.A."/>
            <person name="Kyrpides N.C."/>
            <person name="Woyke T."/>
        </authorList>
    </citation>
    <scope>NUCLEOTIDE SEQUENCE</scope>
    <source>
        <strain evidence="1">GVMAG-M-3300020523-10</strain>
    </source>
</reference>
<protein>
    <submittedName>
        <fullName evidence="1">Uncharacterized protein</fullName>
    </submittedName>
</protein>
<sequence length="182" mass="21590">MNAAMIAEIRDLFGVLIIDDMLFRVSINMAIDEVVDTVRDRFDVERIPSEMMAVINCWRRTLSWYDEDYVAKFDRCLEEAVTDEMREFLKGFLETRSKDLEDGMTLKESDLYDAVKSASHYLLSRDWEADPKLTNSVIWWAQYYGDRILQCDYEHTAVWFKNENNTLHYELPDIDLNMVENE</sequence>
<dbReference type="EMBL" id="MN739379">
    <property type="protein sequence ID" value="QHT01607.1"/>
    <property type="molecule type" value="Genomic_DNA"/>
</dbReference>